<sequence>MHKILCLLCVVYLLRVSANKTTFEKNGITFETDEDGDYNLLTHEILVLQPGSIADIQDVYRLYLMEQKITGIEPGTFQNLPSLKKLIIIMNKVQKITTGIFNALTNLTLLNLSSNLISHIDSSAFDNLTSLESLTLSNNRLTSVDSQWFELTPSLNWISIRDNQLTELPAHVFGNIKSPKPFTLVLDDNKIAKIDKDAFRGLTSISMLSLDSNKLKTATGDFLEGLDIDVLLLRDNGIKCIDQEYFGAVFVANKTDISENPWTPQCLTAIQTWAEQFNKTVEHEFA</sequence>
<dbReference type="EMBL" id="JALNTZ010000001">
    <property type="protein sequence ID" value="KAJ3665247.1"/>
    <property type="molecule type" value="Genomic_DNA"/>
</dbReference>
<dbReference type="Pfam" id="PF13855">
    <property type="entry name" value="LRR_8"/>
    <property type="match status" value="2"/>
</dbReference>
<dbReference type="PANTHER" id="PTHR24366">
    <property type="entry name" value="IG(IMMUNOGLOBULIN) AND LRR(LEUCINE RICH REPEAT) DOMAINS"/>
    <property type="match status" value="1"/>
</dbReference>
<dbReference type="InterPro" id="IPR001611">
    <property type="entry name" value="Leu-rich_rpt"/>
</dbReference>
<evidence type="ECO:0000313" key="4">
    <source>
        <dbReference type="EMBL" id="KAJ3665247.1"/>
    </source>
</evidence>
<feature type="signal peptide" evidence="3">
    <location>
        <begin position="1"/>
        <end position="18"/>
    </location>
</feature>
<name>A0AA38J5A5_9CUCU</name>
<evidence type="ECO:0000256" key="2">
    <source>
        <dbReference type="ARBA" id="ARBA00022737"/>
    </source>
</evidence>
<evidence type="ECO:0000256" key="3">
    <source>
        <dbReference type="SAM" id="SignalP"/>
    </source>
</evidence>
<organism evidence="4 5">
    <name type="scientific">Zophobas morio</name>
    <dbReference type="NCBI Taxonomy" id="2755281"/>
    <lineage>
        <taxon>Eukaryota</taxon>
        <taxon>Metazoa</taxon>
        <taxon>Ecdysozoa</taxon>
        <taxon>Arthropoda</taxon>
        <taxon>Hexapoda</taxon>
        <taxon>Insecta</taxon>
        <taxon>Pterygota</taxon>
        <taxon>Neoptera</taxon>
        <taxon>Endopterygota</taxon>
        <taxon>Coleoptera</taxon>
        <taxon>Polyphaga</taxon>
        <taxon>Cucujiformia</taxon>
        <taxon>Tenebrionidae</taxon>
        <taxon>Zophobas</taxon>
    </lineage>
</organism>
<dbReference type="PROSITE" id="PS51450">
    <property type="entry name" value="LRR"/>
    <property type="match status" value="2"/>
</dbReference>
<proteinExistence type="predicted"/>
<dbReference type="PANTHER" id="PTHR24366:SF170">
    <property type="entry name" value="RE50361P"/>
    <property type="match status" value="1"/>
</dbReference>
<dbReference type="InterPro" id="IPR032675">
    <property type="entry name" value="LRR_dom_sf"/>
</dbReference>
<evidence type="ECO:0000256" key="1">
    <source>
        <dbReference type="ARBA" id="ARBA00022614"/>
    </source>
</evidence>
<dbReference type="Gene3D" id="3.80.10.10">
    <property type="entry name" value="Ribonuclease Inhibitor"/>
    <property type="match status" value="1"/>
</dbReference>
<keyword evidence="1" id="KW-0433">Leucine-rich repeat</keyword>
<reference evidence="4" key="1">
    <citation type="journal article" date="2023" name="G3 (Bethesda)">
        <title>Whole genome assemblies of Zophobas morio and Tenebrio molitor.</title>
        <authorList>
            <person name="Kaur S."/>
            <person name="Stinson S.A."/>
            <person name="diCenzo G.C."/>
        </authorList>
    </citation>
    <scope>NUCLEOTIDE SEQUENCE</scope>
    <source>
        <strain evidence="4">QUZm001</strain>
    </source>
</reference>
<feature type="chain" id="PRO_5041361389" evidence="3">
    <location>
        <begin position="19"/>
        <end position="286"/>
    </location>
</feature>
<dbReference type="Proteomes" id="UP001168821">
    <property type="component" value="Unassembled WGS sequence"/>
</dbReference>
<keyword evidence="5" id="KW-1185">Reference proteome</keyword>
<accession>A0AA38J5A5</accession>
<gene>
    <name evidence="4" type="ORF">Zmor_000750</name>
</gene>
<dbReference type="SUPFAM" id="SSF52058">
    <property type="entry name" value="L domain-like"/>
    <property type="match status" value="1"/>
</dbReference>
<keyword evidence="3" id="KW-0732">Signal</keyword>
<dbReference type="AlphaFoldDB" id="A0AA38J5A5"/>
<evidence type="ECO:0000313" key="5">
    <source>
        <dbReference type="Proteomes" id="UP001168821"/>
    </source>
</evidence>
<dbReference type="SMART" id="SM00369">
    <property type="entry name" value="LRR_TYP"/>
    <property type="match status" value="6"/>
</dbReference>
<dbReference type="InterPro" id="IPR003591">
    <property type="entry name" value="Leu-rich_rpt_typical-subtyp"/>
</dbReference>
<keyword evidence="2" id="KW-0677">Repeat</keyword>
<protein>
    <submittedName>
        <fullName evidence="4">Uncharacterized protein</fullName>
    </submittedName>
</protein>
<comment type="caution">
    <text evidence="4">The sequence shown here is derived from an EMBL/GenBank/DDBJ whole genome shotgun (WGS) entry which is preliminary data.</text>
</comment>